<name>A0A1Y2ETD0_PROLT</name>
<keyword evidence="3" id="KW-1185">Reference proteome</keyword>
<dbReference type="AlphaFoldDB" id="A0A1Y2ETD0"/>
<accession>A0A1Y2ETD0</accession>
<dbReference type="GeneID" id="63787374"/>
<protein>
    <submittedName>
        <fullName evidence="2">Uncharacterized protein</fullName>
    </submittedName>
</protein>
<dbReference type="EMBL" id="MCFI01000029">
    <property type="protein sequence ID" value="ORY74564.1"/>
    <property type="molecule type" value="Genomic_DNA"/>
</dbReference>
<evidence type="ECO:0000313" key="3">
    <source>
        <dbReference type="Proteomes" id="UP000193685"/>
    </source>
</evidence>
<feature type="compositionally biased region" description="Basic and acidic residues" evidence="1">
    <location>
        <begin position="122"/>
        <end position="133"/>
    </location>
</feature>
<organism evidence="2 3">
    <name type="scientific">Protomyces lactucae-debilis</name>
    <dbReference type="NCBI Taxonomy" id="2754530"/>
    <lineage>
        <taxon>Eukaryota</taxon>
        <taxon>Fungi</taxon>
        <taxon>Dikarya</taxon>
        <taxon>Ascomycota</taxon>
        <taxon>Taphrinomycotina</taxon>
        <taxon>Taphrinomycetes</taxon>
        <taxon>Taphrinales</taxon>
        <taxon>Protomycetaceae</taxon>
        <taxon>Protomyces</taxon>
    </lineage>
</organism>
<reference evidence="2 3" key="1">
    <citation type="submission" date="2016-07" db="EMBL/GenBank/DDBJ databases">
        <title>Pervasive Adenine N6-methylation of Active Genes in Fungi.</title>
        <authorList>
            <consortium name="DOE Joint Genome Institute"/>
            <person name="Mondo S.J."/>
            <person name="Dannebaum R.O."/>
            <person name="Kuo R.C."/>
            <person name="Labutti K."/>
            <person name="Haridas S."/>
            <person name="Kuo A."/>
            <person name="Salamov A."/>
            <person name="Ahrendt S.R."/>
            <person name="Lipzen A."/>
            <person name="Sullivan W."/>
            <person name="Andreopoulos W.B."/>
            <person name="Clum A."/>
            <person name="Lindquist E."/>
            <person name="Daum C."/>
            <person name="Ramamoorthy G.K."/>
            <person name="Gryganskyi A."/>
            <person name="Culley D."/>
            <person name="Magnuson J.K."/>
            <person name="James T.Y."/>
            <person name="O'Malley M.A."/>
            <person name="Stajich J.E."/>
            <person name="Spatafora J.W."/>
            <person name="Visel A."/>
            <person name="Grigoriev I.V."/>
        </authorList>
    </citation>
    <scope>NUCLEOTIDE SEQUENCE [LARGE SCALE GENOMIC DNA]</scope>
    <source>
        <strain evidence="2 3">12-1054</strain>
    </source>
</reference>
<gene>
    <name evidence="2" type="ORF">BCR37DRAFT_389831</name>
</gene>
<evidence type="ECO:0000256" key="1">
    <source>
        <dbReference type="SAM" id="MobiDB-lite"/>
    </source>
</evidence>
<evidence type="ECO:0000313" key="2">
    <source>
        <dbReference type="EMBL" id="ORY74564.1"/>
    </source>
</evidence>
<dbReference type="RefSeq" id="XP_040722038.1">
    <property type="nucleotide sequence ID" value="XM_040870775.1"/>
</dbReference>
<dbReference type="Proteomes" id="UP000193685">
    <property type="component" value="Unassembled WGS sequence"/>
</dbReference>
<comment type="caution">
    <text evidence="2">The sequence shown here is derived from an EMBL/GenBank/DDBJ whole genome shotgun (WGS) entry which is preliminary data.</text>
</comment>
<feature type="region of interest" description="Disordered" evidence="1">
    <location>
        <begin position="106"/>
        <end position="136"/>
    </location>
</feature>
<sequence length="176" mass="19579">MAAEAQVVSFDSANTQQFAFDRKDLSSAGLEEPEMHSTHEIARHYRDLLHALVLPFRGPGPELLEIKPGALRHLMQMQQASHSRAYSAGRLRVLLDSISQLTRLADKPLQAGSESPASIRSGESEASHQHEPSAETVRQTCAHDLFRLLLDVIEDRLVEVSSSLESPFQFEHSTKL</sequence>
<proteinExistence type="predicted"/>